<sequence length="126" mass="14425">MEKLPKISEAEYEVMKIVWEGSPVSTNEITDRLVSDTDWSPKTIQTLIRRLVAKGVLSYEKQGRMFFYTPAVKEEEYLRRKSSSFVDRYFHGDFAALVSAYLDSEGLKKSDVEALKGILAEHEGKN</sequence>
<dbReference type="InterPro" id="IPR036390">
    <property type="entry name" value="WH_DNA-bd_sf"/>
</dbReference>
<evidence type="ECO:0000256" key="1">
    <source>
        <dbReference type="ARBA" id="ARBA00011046"/>
    </source>
</evidence>
<evidence type="ECO:0000256" key="4">
    <source>
        <dbReference type="ARBA" id="ARBA00023163"/>
    </source>
</evidence>
<dbReference type="InterPro" id="IPR036388">
    <property type="entry name" value="WH-like_DNA-bd_sf"/>
</dbReference>
<dbReference type="Gene3D" id="1.10.4040.10">
    <property type="entry name" value="Penicillinase repressor domain"/>
    <property type="match status" value="1"/>
</dbReference>
<dbReference type="RefSeq" id="WP_227708993.1">
    <property type="nucleotide sequence ID" value="NZ_JAJEQX010000044.1"/>
</dbReference>
<gene>
    <name evidence="5" type="ORF">LKD70_16595</name>
</gene>
<evidence type="ECO:0000313" key="6">
    <source>
        <dbReference type="Proteomes" id="UP001198151"/>
    </source>
</evidence>
<reference evidence="5 6" key="1">
    <citation type="submission" date="2021-10" db="EMBL/GenBank/DDBJ databases">
        <title>Anaerobic single-cell dispensing facilitates the cultivation of human gut bacteria.</title>
        <authorList>
            <person name="Afrizal A."/>
        </authorList>
    </citation>
    <scope>NUCLEOTIDE SEQUENCE [LARGE SCALE GENOMIC DNA]</scope>
    <source>
        <strain evidence="5 6">CLA-AA-H200</strain>
    </source>
</reference>
<dbReference type="EMBL" id="JAJEQX010000044">
    <property type="protein sequence ID" value="MCC2256012.1"/>
    <property type="molecule type" value="Genomic_DNA"/>
</dbReference>
<accession>A0ABS8G3P7</accession>
<protein>
    <submittedName>
        <fullName evidence="5">BlaI/MecI/CopY family transcriptional regulator</fullName>
    </submittedName>
</protein>
<evidence type="ECO:0000256" key="3">
    <source>
        <dbReference type="ARBA" id="ARBA00023125"/>
    </source>
</evidence>
<evidence type="ECO:0000313" key="5">
    <source>
        <dbReference type="EMBL" id="MCC2256012.1"/>
    </source>
</evidence>
<dbReference type="PIRSF" id="PIRSF019455">
    <property type="entry name" value="CopR_AtkY"/>
    <property type="match status" value="1"/>
</dbReference>
<keyword evidence="3" id="KW-0238">DNA-binding</keyword>
<dbReference type="SUPFAM" id="SSF46785">
    <property type="entry name" value="Winged helix' DNA-binding domain"/>
    <property type="match status" value="1"/>
</dbReference>
<comment type="similarity">
    <text evidence="1">Belongs to the BlaI transcriptional regulatory family.</text>
</comment>
<organism evidence="5 6">
    <name type="scientific">Ruminococcus turbiniformis</name>
    <dbReference type="NCBI Taxonomy" id="2881258"/>
    <lineage>
        <taxon>Bacteria</taxon>
        <taxon>Bacillati</taxon>
        <taxon>Bacillota</taxon>
        <taxon>Clostridia</taxon>
        <taxon>Eubacteriales</taxon>
        <taxon>Oscillospiraceae</taxon>
        <taxon>Ruminococcus</taxon>
    </lineage>
</organism>
<keyword evidence="4" id="KW-0804">Transcription</keyword>
<comment type="caution">
    <text evidence="5">The sequence shown here is derived from an EMBL/GenBank/DDBJ whole genome shotgun (WGS) entry which is preliminary data.</text>
</comment>
<dbReference type="Proteomes" id="UP001198151">
    <property type="component" value="Unassembled WGS sequence"/>
</dbReference>
<evidence type="ECO:0000256" key="2">
    <source>
        <dbReference type="ARBA" id="ARBA00023015"/>
    </source>
</evidence>
<keyword evidence="2" id="KW-0805">Transcription regulation</keyword>
<dbReference type="InterPro" id="IPR005650">
    <property type="entry name" value="BlaI_family"/>
</dbReference>
<dbReference type="Pfam" id="PF03965">
    <property type="entry name" value="Penicillinase_R"/>
    <property type="match status" value="1"/>
</dbReference>
<keyword evidence="6" id="KW-1185">Reference proteome</keyword>
<dbReference type="Gene3D" id="1.10.10.10">
    <property type="entry name" value="Winged helix-like DNA-binding domain superfamily/Winged helix DNA-binding domain"/>
    <property type="match status" value="1"/>
</dbReference>
<name>A0ABS8G3P7_9FIRM</name>
<proteinExistence type="inferred from homology"/>